<reference evidence="3" key="1">
    <citation type="submission" date="2021-12" db="EMBL/GenBank/DDBJ databases">
        <authorList>
            <person name="Martin H S."/>
        </authorList>
    </citation>
    <scope>NUCLEOTIDE SEQUENCE</scope>
</reference>
<dbReference type="Proteomes" id="UP000838878">
    <property type="component" value="Chromosome 6"/>
</dbReference>
<sequence>MMIPRYHGKEHGYLIMNHSYEVDWLMGWHFCDGIKVLGNCKAYAKKSIQYLPPIGWIWKFSQSREQPGHRRKNLHSRTKGIVNIYEPATSWGAQSSRAKSWRPESSGENYNEDPGNRGNRLIPKVCI</sequence>
<dbReference type="GO" id="GO:0012505">
    <property type="term" value="C:endomembrane system"/>
    <property type="evidence" value="ECO:0007669"/>
    <property type="project" value="TreeGrafter"/>
</dbReference>
<gene>
    <name evidence="3" type="ORF">BINO364_LOCUS12992</name>
</gene>
<organism evidence="3 4">
    <name type="scientific">Brenthis ino</name>
    <name type="common">lesser marbled fritillary</name>
    <dbReference type="NCBI Taxonomy" id="405034"/>
    <lineage>
        <taxon>Eukaryota</taxon>
        <taxon>Metazoa</taxon>
        <taxon>Ecdysozoa</taxon>
        <taxon>Arthropoda</taxon>
        <taxon>Hexapoda</taxon>
        <taxon>Insecta</taxon>
        <taxon>Pterygota</taxon>
        <taxon>Neoptera</taxon>
        <taxon>Endopterygota</taxon>
        <taxon>Lepidoptera</taxon>
        <taxon>Glossata</taxon>
        <taxon>Ditrysia</taxon>
        <taxon>Papilionoidea</taxon>
        <taxon>Nymphalidae</taxon>
        <taxon>Heliconiinae</taxon>
        <taxon>Argynnini</taxon>
        <taxon>Brenthis</taxon>
    </lineage>
</organism>
<dbReference type="AlphaFoldDB" id="A0A8J9VJS9"/>
<dbReference type="PANTHER" id="PTHR10983:SF24">
    <property type="entry name" value="1-ACYLGLYCEROL-3-PHOSPHATE O-ACYLTRANSFERASE 3, ISOFORM E-RELATED"/>
    <property type="match status" value="1"/>
</dbReference>
<accession>A0A8J9VJS9</accession>
<dbReference type="Pfam" id="PF01553">
    <property type="entry name" value="Acyltransferase"/>
    <property type="match status" value="1"/>
</dbReference>
<feature type="domain" description="Phospholipid/glycerol acyltransferase" evidence="2">
    <location>
        <begin position="13"/>
        <end position="61"/>
    </location>
</feature>
<name>A0A8J9VJS9_9NEOP</name>
<protein>
    <recommendedName>
        <fullName evidence="2">Phospholipid/glycerol acyltransferase domain-containing protein</fullName>
    </recommendedName>
</protein>
<dbReference type="InterPro" id="IPR002123">
    <property type="entry name" value="Plipid/glycerol_acylTrfase"/>
</dbReference>
<evidence type="ECO:0000313" key="3">
    <source>
        <dbReference type="EMBL" id="CAH0727685.1"/>
    </source>
</evidence>
<evidence type="ECO:0000256" key="1">
    <source>
        <dbReference type="SAM" id="MobiDB-lite"/>
    </source>
</evidence>
<dbReference type="OrthoDB" id="189226at2759"/>
<dbReference type="PANTHER" id="PTHR10983">
    <property type="entry name" value="1-ACYLGLYCEROL-3-PHOSPHATE ACYLTRANSFERASE-RELATED"/>
    <property type="match status" value="1"/>
</dbReference>
<proteinExistence type="predicted"/>
<keyword evidence="4" id="KW-1185">Reference proteome</keyword>
<dbReference type="GO" id="GO:0003841">
    <property type="term" value="F:1-acylglycerol-3-phosphate O-acyltransferase activity"/>
    <property type="evidence" value="ECO:0007669"/>
    <property type="project" value="TreeGrafter"/>
</dbReference>
<evidence type="ECO:0000313" key="4">
    <source>
        <dbReference type="Proteomes" id="UP000838878"/>
    </source>
</evidence>
<feature type="non-terminal residue" evidence="3">
    <location>
        <position position="127"/>
    </location>
</feature>
<feature type="region of interest" description="Disordered" evidence="1">
    <location>
        <begin position="91"/>
        <end position="117"/>
    </location>
</feature>
<dbReference type="EMBL" id="OV170226">
    <property type="protein sequence ID" value="CAH0727685.1"/>
    <property type="molecule type" value="Genomic_DNA"/>
</dbReference>
<evidence type="ECO:0000259" key="2">
    <source>
        <dbReference type="Pfam" id="PF01553"/>
    </source>
</evidence>